<organism evidence="1 2">
    <name type="scientific">Candidatus Amunia macphersoniae</name>
    <dbReference type="NCBI Taxonomy" id="3127014"/>
    <lineage>
        <taxon>Bacteria</taxon>
        <taxon>Bacillati</taxon>
        <taxon>Candidatus Dormiibacterota</taxon>
        <taxon>Candidatus Dormibacteria</taxon>
        <taxon>Candidatus Aeolococcales</taxon>
        <taxon>Candidatus Aeolococcaceae</taxon>
        <taxon>Candidatus Amunia</taxon>
    </lineage>
</organism>
<protein>
    <submittedName>
        <fullName evidence="1">Uncharacterized protein</fullName>
    </submittedName>
</protein>
<gene>
    <name evidence="1" type="ORF">JF887_03275</name>
</gene>
<name>A0A934KM24_9BACT</name>
<evidence type="ECO:0000313" key="1">
    <source>
        <dbReference type="EMBL" id="MBJ7608440.1"/>
    </source>
</evidence>
<dbReference type="EMBL" id="JAEKNN010000013">
    <property type="protein sequence ID" value="MBJ7608440.1"/>
    <property type="molecule type" value="Genomic_DNA"/>
</dbReference>
<accession>A0A934KM24</accession>
<proteinExistence type="predicted"/>
<reference evidence="1 2" key="1">
    <citation type="submission" date="2020-10" db="EMBL/GenBank/DDBJ databases">
        <title>Ca. Dormibacterota MAGs.</title>
        <authorList>
            <person name="Montgomery K."/>
        </authorList>
    </citation>
    <scope>NUCLEOTIDE SEQUENCE [LARGE SCALE GENOMIC DNA]</scope>
    <source>
        <strain evidence="1">Mitchell_Peninsula_5</strain>
    </source>
</reference>
<sequence length="50" mass="5132">MTDSAVSAPGTPIWVDHVSLEPIDTSQGPFATVADPQSAIFAAIQMSDAS</sequence>
<comment type="caution">
    <text evidence="1">The sequence shown here is derived from an EMBL/GenBank/DDBJ whole genome shotgun (WGS) entry which is preliminary data.</text>
</comment>
<dbReference type="Proteomes" id="UP000614410">
    <property type="component" value="Unassembled WGS sequence"/>
</dbReference>
<dbReference type="AlphaFoldDB" id="A0A934KM24"/>
<evidence type="ECO:0000313" key="2">
    <source>
        <dbReference type="Proteomes" id="UP000614410"/>
    </source>
</evidence>